<dbReference type="Proteomes" id="UP001150238">
    <property type="component" value="Unassembled WGS sequence"/>
</dbReference>
<evidence type="ECO:0000313" key="3">
    <source>
        <dbReference type="Proteomes" id="UP001150238"/>
    </source>
</evidence>
<comment type="caution">
    <text evidence="2">The sequence shown here is derived from an EMBL/GenBank/DDBJ whole genome shotgun (WGS) entry which is preliminary data.</text>
</comment>
<dbReference type="AlphaFoldDB" id="A0A9W8ZX73"/>
<dbReference type="EMBL" id="JANVFS010000040">
    <property type="protein sequence ID" value="KAJ4467734.1"/>
    <property type="molecule type" value="Genomic_DNA"/>
</dbReference>
<proteinExistence type="predicted"/>
<accession>A0A9W8ZX73</accession>
<sequence>MSTGVAGVVSAERVLYHYMIPTSSVGTGTDTLNPITITSIPSSSPSATSSSTDGIHSRIVKDITLAVVGIVSGFGTLLVMYLRKRHQTTLSDDGVS</sequence>
<keyword evidence="1" id="KW-1133">Transmembrane helix</keyword>
<name>A0A9W8ZX73_9AGAR</name>
<organism evidence="2 3">
    <name type="scientific">Lentinula lateritia</name>
    <dbReference type="NCBI Taxonomy" id="40482"/>
    <lineage>
        <taxon>Eukaryota</taxon>
        <taxon>Fungi</taxon>
        <taxon>Dikarya</taxon>
        <taxon>Basidiomycota</taxon>
        <taxon>Agaricomycotina</taxon>
        <taxon>Agaricomycetes</taxon>
        <taxon>Agaricomycetidae</taxon>
        <taxon>Agaricales</taxon>
        <taxon>Marasmiineae</taxon>
        <taxon>Omphalotaceae</taxon>
        <taxon>Lentinula</taxon>
    </lineage>
</organism>
<keyword evidence="1" id="KW-0472">Membrane</keyword>
<reference evidence="2" key="1">
    <citation type="submission" date="2022-08" db="EMBL/GenBank/DDBJ databases">
        <authorList>
            <consortium name="DOE Joint Genome Institute"/>
            <person name="Min B."/>
            <person name="Riley R."/>
            <person name="Sierra-Patev S."/>
            <person name="Naranjo-Ortiz M."/>
            <person name="Looney B."/>
            <person name="Konkel Z."/>
            <person name="Slot J.C."/>
            <person name="Sakamoto Y."/>
            <person name="Steenwyk J.L."/>
            <person name="Rokas A."/>
            <person name="Carro J."/>
            <person name="Camarero S."/>
            <person name="Ferreira P."/>
            <person name="Molpeceres G."/>
            <person name="Ruiz-Duenas F.J."/>
            <person name="Serrano A."/>
            <person name="Henrissat B."/>
            <person name="Drula E."/>
            <person name="Hughes K.W."/>
            <person name="Mata J.L."/>
            <person name="Ishikawa N.K."/>
            <person name="Vargas-Isla R."/>
            <person name="Ushijima S."/>
            <person name="Smith C.A."/>
            <person name="Ahrendt S."/>
            <person name="Andreopoulos W."/>
            <person name="He G."/>
            <person name="Labutti K."/>
            <person name="Lipzen A."/>
            <person name="Ng V."/>
            <person name="Sandor L."/>
            <person name="Barry K."/>
            <person name="Martinez A.T."/>
            <person name="Xiao Y."/>
            <person name="Gibbons J.G."/>
            <person name="Terashima K."/>
            <person name="Hibbett D.S."/>
            <person name="Grigoriev I.V."/>
        </authorList>
    </citation>
    <scope>NUCLEOTIDE SEQUENCE</scope>
    <source>
        <strain evidence="2">Sp2 HRB7682 ss15</strain>
    </source>
</reference>
<feature type="transmembrane region" description="Helical" evidence="1">
    <location>
        <begin position="63"/>
        <end position="82"/>
    </location>
</feature>
<keyword evidence="1" id="KW-0812">Transmembrane</keyword>
<evidence type="ECO:0000313" key="2">
    <source>
        <dbReference type="EMBL" id="KAJ4467734.1"/>
    </source>
</evidence>
<evidence type="ECO:0000256" key="1">
    <source>
        <dbReference type="SAM" id="Phobius"/>
    </source>
</evidence>
<reference evidence="2" key="2">
    <citation type="journal article" date="2023" name="Proc. Natl. Acad. Sci. U.S.A.">
        <title>A global phylogenomic analysis of the shiitake genus Lentinula.</title>
        <authorList>
            <person name="Sierra-Patev S."/>
            <person name="Min B."/>
            <person name="Naranjo-Ortiz M."/>
            <person name="Looney B."/>
            <person name="Konkel Z."/>
            <person name="Slot J.C."/>
            <person name="Sakamoto Y."/>
            <person name="Steenwyk J.L."/>
            <person name="Rokas A."/>
            <person name="Carro J."/>
            <person name="Camarero S."/>
            <person name="Ferreira P."/>
            <person name="Molpeceres G."/>
            <person name="Ruiz-Duenas F.J."/>
            <person name="Serrano A."/>
            <person name="Henrissat B."/>
            <person name="Drula E."/>
            <person name="Hughes K.W."/>
            <person name="Mata J.L."/>
            <person name="Ishikawa N.K."/>
            <person name="Vargas-Isla R."/>
            <person name="Ushijima S."/>
            <person name="Smith C.A."/>
            <person name="Donoghue J."/>
            <person name="Ahrendt S."/>
            <person name="Andreopoulos W."/>
            <person name="He G."/>
            <person name="LaButti K."/>
            <person name="Lipzen A."/>
            <person name="Ng V."/>
            <person name="Riley R."/>
            <person name="Sandor L."/>
            <person name="Barry K."/>
            <person name="Martinez A.T."/>
            <person name="Xiao Y."/>
            <person name="Gibbons J.G."/>
            <person name="Terashima K."/>
            <person name="Grigoriev I.V."/>
            <person name="Hibbett D."/>
        </authorList>
    </citation>
    <scope>NUCLEOTIDE SEQUENCE</scope>
    <source>
        <strain evidence="2">Sp2 HRB7682 ss15</strain>
    </source>
</reference>
<protein>
    <submittedName>
        <fullName evidence="2">Uncharacterized protein</fullName>
    </submittedName>
</protein>
<gene>
    <name evidence="2" type="ORF">C8J55DRAFT_608958</name>
</gene>